<comment type="subcellular location">
    <subcellularLocation>
        <location evidence="1">Vacuole membrane</location>
        <topology evidence="1">Multi-pass membrane protein</topology>
    </subcellularLocation>
</comment>
<dbReference type="PANTHER" id="PTHR45665:SF27">
    <property type="entry name" value="AQUAPORIN TIP5-1-RELATED"/>
    <property type="match status" value="1"/>
</dbReference>
<keyword evidence="3" id="KW-0926">Vacuole</keyword>
<evidence type="ECO:0000256" key="7">
    <source>
        <dbReference type="ARBA" id="ARBA00023136"/>
    </source>
</evidence>
<dbReference type="GO" id="GO:0015250">
    <property type="term" value="F:water channel activity"/>
    <property type="evidence" value="ECO:0007669"/>
    <property type="project" value="TreeGrafter"/>
</dbReference>
<evidence type="ECO:0000256" key="1">
    <source>
        <dbReference type="ARBA" id="ARBA00004128"/>
    </source>
</evidence>
<keyword evidence="4 9" id="KW-0812">Transmembrane</keyword>
<evidence type="ECO:0000256" key="4">
    <source>
        <dbReference type="ARBA" id="ARBA00022692"/>
    </source>
</evidence>
<name>A0A833R8G4_9POAL</name>
<organism evidence="11 12">
    <name type="scientific">Carex littledalei</name>
    <dbReference type="NCBI Taxonomy" id="544730"/>
    <lineage>
        <taxon>Eukaryota</taxon>
        <taxon>Viridiplantae</taxon>
        <taxon>Streptophyta</taxon>
        <taxon>Embryophyta</taxon>
        <taxon>Tracheophyta</taxon>
        <taxon>Spermatophyta</taxon>
        <taxon>Magnoliopsida</taxon>
        <taxon>Liliopsida</taxon>
        <taxon>Poales</taxon>
        <taxon>Cyperaceae</taxon>
        <taxon>Cyperoideae</taxon>
        <taxon>Cariceae</taxon>
        <taxon>Carex</taxon>
        <taxon>Carex subgen. Euthyceras</taxon>
    </lineage>
</organism>
<dbReference type="Proteomes" id="UP000623129">
    <property type="component" value="Unassembled WGS sequence"/>
</dbReference>
<feature type="transmembrane region" description="Helical" evidence="10">
    <location>
        <begin position="57"/>
        <end position="75"/>
    </location>
</feature>
<accession>A0A833R8G4</accession>
<evidence type="ECO:0000313" key="12">
    <source>
        <dbReference type="Proteomes" id="UP000623129"/>
    </source>
</evidence>
<evidence type="ECO:0000256" key="9">
    <source>
        <dbReference type="RuleBase" id="RU000477"/>
    </source>
</evidence>
<keyword evidence="5" id="KW-0677">Repeat</keyword>
<evidence type="ECO:0000256" key="8">
    <source>
        <dbReference type="ARBA" id="ARBA00038477"/>
    </source>
</evidence>
<keyword evidence="7 10" id="KW-0472">Membrane</keyword>
<dbReference type="InterPro" id="IPR000425">
    <property type="entry name" value="MIP"/>
</dbReference>
<comment type="caution">
    <text evidence="11">The sequence shown here is derived from an EMBL/GenBank/DDBJ whole genome shotgun (WGS) entry which is preliminary data.</text>
</comment>
<sequence length="262" mass="27028">MASDMRAIFQQCFSAPALRSYVAESISTFFFVFIAVGSAICARMLNPDATSDASSLIATATAQGFALFVAVFMAFDVSGGHVNPAVTFAFALGGHISVPVAIFYWISQMVAATLACLLLRVASADQAIPTTKIATQMTGFGAAVLECVSTFMLVYTIHVACDPRLTNGSKKSRNGGLLAIGLVAGAGVLATGSLTGGSMNPARSFGPAVISGDFQNQAVYWVGPFLGASLAALVHQNLVYPYISPQSDVPQPGNGAGEAVLV</sequence>
<keyword evidence="2 9" id="KW-0813">Transport</keyword>
<feature type="transmembrane region" description="Helical" evidence="10">
    <location>
        <begin position="26"/>
        <end position="45"/>
    </location>
</feature>
<evidence type="ECO:0000256" key="10">
    <source>
        <dbReference type="SAM" id="Phobius"/>
    </source>
</evidence>
<reference evidence="11" key="1">
    <citation type="submission" date="2020-01" db="EMBL/GenBank/DDBJ databases">
        <title>Genome sequence of Kobresia littledalei, the first chromosome-level genome in the family Cyperaceae.</title>
        <authorList>
            <person name="Qu G."/>
        </authorList>
    </citation>
    <scope>NUCLEOTIDE SEQUENCE</scope>
    <source>
        <strain evidence="11">C.B.Clarke</strain>
        <tissue evidence="11">Leaf</tissue>
    </source>
</reference>
<evidence type="ECO:0000256" key="5">
    <source>
        <dbReference type="ARBA" id="ARBA00022737"/>
    </source>
</evidence>
<dbReference type="InterPro" id="IPR022357">
    <property type="entry name" value="MIP_CS"/>
</dbReference>
<proteinExistence type="inferred from homology"/>
<dbReference type="OrthoDB" id="3222at2759"/>
<dbReference type="PROSITE" id="PS00221">
    <property type="entry name" value="MIP"/>
    <property type="match status" value="1"/>
</dbReference>
<dbReference type="FunFam" id="1.20.1080.10:FF:000017">
    <property type="entry name" value="Probable aquaporin TIP5-1"/>
    <property type="match status" value="1"/>
</dbReference>
<comment type="similarity">
    <text evidence="8">Belongs to the MIP/aquaporin (TC 1.A.8) family. TIP (TC 1.A.8.10) subfamily.</text>
</comment>
<evidence type="ECO:0000256" key="6">
    <source>
        <dbReference type="ARBA" id="ARBA00022989"/>
    </source>
</evidence>
<keyword evidence="6 10" id="KW-1133">Transmembrane helix</keyword>
<evidence type="ECO:0000256" key="2">
    <source>
        <dbReference type="ARBA" id="ARBA00022448"/>
    </source>
</evidence>
<feature type="transmembrane region" description="Helical" evidence="10">
    <location>
        <begin position="177"/>
        <end position="197"/>
    </location>
</feature>
<evidence type="ECO:0000256" key="3">
    <source>
        <dbReference type="ARBA" id="ARBA00022554"/>
    </source>
</evidence>
<protein>
    <submittedName>
        <fullName evidence="11">Putative aquaporin TIP5-1</fullName>
    </submittedName>
</protein>
<dbReference type="SUPFAM" id="SSF81338">
    <property type="entry name" value="Aquaporin-like"/>
    <property type="match status" value="1"/>
</dbReference>
<dbReference type="GO" id="GO:0005774">
    <property type="term" value="C:vacuolar membrane"/>
    <property type="evidence" value="ECO:0007669"/>
    <property type="project" value="UniProtKB-SubCell"/>
</dbReference>
<dbReference type="EMBL" id="SWLB01000003">
    <property type="protein sequence ID" value="KAF3340195.1"/>
    <property type="molecule type" value="Genomic_DNA"/>
</dbReference>
<dbReference type="PANTHER" id="PTHR45665">
    <property type="entry name" value="AQUAPORIN-8"/>
    <property type="match status" value="1"/>
</dbReference>
<gene>
    <name evidence="11" type="ORF">FCM35_KLT15966</name>
</gene>
<dbReference type="Pfam" id="PF00230">
    <property type="entry name" value="MIP"/>
    <property type="match status" value="1"/>
</dbReference>
<evidence type="ECO:0000313" key="11">
    <source>
        <dbReference type="EMBL" id="KAF3340195.1"/>
    </source>
</evidence>
<dbReference type="InterPro" id="IPR034294">
    <property type="entry name" value="Aquaporin_transptr"/>
</dbReference>
<dbReference type="Gene3D" id="1.20.1080.10">
    <property type="entry name" value="Glycerol uptake facilitator protein"/>
    <property type="match status" value="1"/>
</dbReference>
<feature type="transmembrane region" description="Helical" evidence="10">
    <location>
        <begin position="133"/>
        <end position="157"/>
    </location>
</feature>
<feature type="transmembrane region" description="Helical" evidence="10">
    <location>
        <begin position="218"/>
        <end position="238"/>
    </location>
</feature>
<keyword evidence="12" id="KW-1185">Reference proteome</keyword>
<dbReference type="AlphaFoldDB" id="A0A833R8G4"/>
<dbReference type="PRINTS" id="PR00783">
    <property type="entry name" value="MINTRINSICP"/>
</dbReference>
<dbReference type="InterPro" id="IPR023271">
    <property type="entry name" value="Aquaporin-like"/>
</dbReference>